<dbReference type="Gene3D" id="3.40.50.720">
    <property type="entry name" value="NAD(P)-binding Rossmann-like Domain"/>
    <property type="match status" value="1"/>
</dbReference>
<reference evidence="2 3" key="1">
    <citation type="journal article" date="2014" name="Nat. Commun.">
        <title>Klebsormidium flaccidum genome reveals primary factors for plant terrestrial adaptation.</title>
        <authorList>
            <person name="Hori K."/>
            <person name="Maruyama F."/>
            <person name="Fujisawa T."/>
            <person name="Togashi T."/>
            <person name="Yamamoto N."/>
            <person name="Seo M."/>
            <person name="Sato S."/>
            <person name="Yamada T."/>
            <person name="Mori H."/>
            <person name="Tajima N."/>
            <person name="Moriyama T."/>
            <person name="Ikeuchi M."/>
            <person name="Watanabe M."/>
            <person name="Wada H."/>
            <person name="Kobayashi K."/>
            <person name="Saito M."/>
            <person name="Masuda T."/>
            <person name="Sasaki-Sekimoto Y."/>
            <person name="Mashiguchi K."/>
            <person name="Awai K."/>
            <person name="Shimojima M."/>
            <person name="Masuda S."/>
            <person name="Iwai M."/>
            <person name="Nobusawa T."/>
            <person name="Narise T."/>
            <person name="Kondo S."/>
            <person name="Saito H."/>
            <person name="Sato R."/>
            <person name="Murakawa M."/>
            <person name="Ihara Y."/>
            <person name="Oshima-Yamada Y."/>
            <person name="Ohtaka K."/>
            <person name="Satoh M."/>
            <person name="Sonobe K."/>
            <person name="Ishii M."/>
            <person name="Ohtani R."/>
            <person name="Kanamori-Sato M."/>
            <person name="Honoki R."/>
            <person name="Miyazaki D."/>
            <person name="Mochizuki H."/>
            <person name="Umetsu J."/>
            <person name="Higashi K."/>
            <person name="Shibata D."/>
            <person name="Kamiya Y."/>
            <person name="Sato N."/>
            <person name="Nakamura Y."/>
            <person name="Tabata S."/>
            <person name="Ida S."/>
            <person name="Kurokawa K."/>
            <person name="Ohta H."/>
        </authorList>
    </citation>
    <scope>NUCLEOTIDE SEQUENCE [LARGE SCALE GENOMIC DNA]</scope>
    <source>
        <strain evidence="2 3">NIES-2285</strain>
    </source>
</reference>
<evidence type="ECO:0000313" key="2">
    <source>
        <dbReference type="EMBL" id="GAQ83587.1"/>
    </source>
</evidence>
<evidence type="ECO:0008006" key="4">
    <source>
        <dbReference type="Google" id="ProtNLM"/>
    </source>
</evidence>
<keyword evidence="3" id="KW-1185">Reference proteome</keyword>
<dbReference type="SUPFAM" id="SSF51735">
    <property type="entry name" value="NAD(P)-binding Rossmann-fold domains"/>
    <property type="match status" value="1"/>
</dbReference>
<name>A0A1Y1I4B1_KLENI</name>
<dbReference type="GO" id="GO:0030497">
    <property type="term" value="P:fatty acid elongation"/>
    <property type="evidence" value="ECO:0000318"/>
    <property type="project" value="GO_Central"/>
</dbReference>
<dbReference type="CDD" id="cd05233">
    <property type="entry name" value="SDR_c"/>
    <property type="match status" value="1"/>
</dbReference>
<dbReference type="Pfam" id="PF13561">
    <property type="entry name" value="adh_short_C2"/>
    <property type="match status" value="1"/>
</dbReference>
<evidence type="ECO:0000256" key="1">
    <source>
        <dbReference type="ARBA" id="ARBA00006484"/>
    </source>
</evidence>
<dbReference type="EMBL" id="DF237103">
    <property type="protein sequence ID" value="GAQ83587.1"/>
    <property type="molecule type" value="Genomic_DNA"/>
</dbReference>
<evidence type="ECO:0000313" key="3">
    <source>
        <dbReference type="Proteomes" id="UP000054558"/>
    </source>
</evidence>
<dbReference type="PRINTS" id="PR00080">
    <property type="entry name" value="SDRFAMILY"/>
</dbReference>
<dbReference type="OMA" id="STNICTY"/>
<dbReference type="Proteomes" id="UP000054558">
    <property type="component" value="Unassembled WGS sequence"/>
</dbReference>
<dbReference type="AlphaFoldDB" id="A0A1Y1I4B1"/>
<dbReference type="PANTHER" id="PTHR42760:SF40">
    <property type="entry name" value="3-OXOACYL-[ACYL-CARRIER-PROTEIN] REDUCTASE, CHLOROPLASTIC"/>
    <property type="match status" value="1"/>
</dbReference>
<dbReference type="InterPro" id="IPR002347">
    <property type="entry name" value="SDR_fam"/>
</dbReference>
<dbReference type="STRING" id="105231.A0A1Y1I4B1"/>
<protein>
    <recommendedName>
        <fullName evidence="4">NAD(P)-binding Rossmann-fold superfamily protein</fullName>
    </recommendedName>
</protein>
<proteinExistence type="inferred from homology"/>
<dbReference type="PANTHER" id="PTHR42760">
    <property type="entry name" value="SHORT-CHAIN DEHYDROGENASES/REDUCTASES FAMILY MEMBER"/>
    <property type="match status" value="1"/>
</dbReference>
<sequence>MAPEPVGSIASRENFKEKKVAVVGGDSLLGQAIAEEFRLAGGKVCAIGTEEASCDVIIKDYMDLEDTKDGCKQALEVLGGQIDVLVNAAGGISQGMGYSEMPKIAQQNLISAQMCSELLAPELAKSEIGNIVNVGGALGSKLKMPGALLDYGVAKCGVATLTRNHALQFAPKVRCNVVLFGPFEGDPVLAQLAGHDKSKEKALMETAANGTLLKRLGTPQEIAAAVFYIATQEGATGTEIVLDGGACLTHWVNHPMEGLVGVMPEKLPMGLLENNGNKKRKAGA</sequence>
<dbReference type="OrthoDB" id="47007at2759"/>
<dbReference type="PRINTS" id="PR00081">
    <property type="entry name" value="GDHRDH"/>
</dbReference>
<dbReference type="GO" id="GO:0016616">
    <property type="term" value="F:oxidoreductase activity, acting on the CH-OH group of donors, NAD or NADP as acceptor"/>
    <property type="evidence" value="ECO:0000318"/>
    <property type="project" value="GO_Central"/>
</dbReference>
<gene>
    <name evidence="2" type="ORF">KFL_001540050</name>
</gene>
<dbReference type="InterPro" id="IPR036291">
    <property type="entry name" value="NAD(P)-bd_dom_sf"/>
</dbReference>
<accession>A0A1Y1I4B1</accession>
<organism evidence="2 3">
    <name type="scientific">Klebsormidium nitens</name>
    <name type="common">Green alga</name>
    <name type="synonym">Ulothrix nitens</name>
    <dbReference type="NCBI Taxonomy" id="105231"/>
    <lineage>
        <taxon>Eukaryota</taxon>
        <taxon>Viridiplantae</taxon>
        <taxon>Streptophyta</taxon>
        <taxon>Klebsormidiophyceae</taxon>
        <taxon>Klebsormidiales</taxon>
        <taxon>Klebsormidiaceae</taxon>
        <taxon>Klebsormidium</taxon>
    </lineage>
</organism>
<comment type="similarity">
    <text evidence="1">Belongs to the short-chain dehydrogenases/reductases (SDR) family.</text>
</comment>